<dbReference type="OrthoDB" id="3268555at2"/>
<sequence length="382" mass="40019">MTTTPPLPRGRTRLHVVQLYSGGSTATGVHVRSLAAGLAARGLRVTVCAPRAAERRYRFAETGARFAALPSPAHRDAVARLRQTCGDADLVHAHGLCAGAVAALAVARTDTPLVVTWHTRPGGRGAAVRVRRLTERWVARAASVVLGATSDLVERARLRGARDARLAPVALPSPRTPVPPGSTRYGTGQATLTPSSLRAALRAGDRPLLLAVGRLAPHQGHDTLLTAARSWRGLDPCPLLLIAGEGRDRAALQERIDRERLPVRLLGSRPDVLRLLGEVDLALVAARWAGRSLIAQEALRGGVPLVATAVGGLPELVGDAAVLVPYGDAAAVAGAVAALLADPARRAELAAAGQARAATWPTEDSTVAQVLSIYDEFTHPPR</sequence>
<keyword evidence="2" id="KW-0328">Glycosyltransferase</keyword>
<dbReference type="SUPFAM" id="SSF53756">
    <property type="entry name" value="UDP-Glycosyltransferase/glycogen phosphorylase"/>
    <property type="match status" value="1"/>
</dbReference>
<organism evidence="6 7">
    <name type="scientific">Streptomyces aidingensis</name>
    <dbReference type="NCBI Taxonomy" id="910347"/>
    <lineage>
        <taxon>Bacteria</taxon>
        <taxon>Bacillati</taxon>
        <taxon>Actinomycetota</taxon>
        <taxon>Actinomycetes</taxon>
        <taxon>Kitasatosporales</taxon>
        <taxon>Streptomycetaceae</taxon>
        <taxon>Streptomyces</taxon>
    </lineage>
</organism>
<dbReference type="PANTHER" id="PTHR12526">
    <property type="entry name" value="GLYCOSYLTRANSFERASE"/>
    <property type="match status" value="1"/>
</dbReference>
<dbReference type="AlphaFoldDB" id="A0A1I1UAH6"/>
<dbReference type="Pfam" id="PF13579">
    <property type="entry name" value="Glyco_trans_4_4"/>
    <property type="match status" value="1"/>
</dbReference>
<feature type="domain" description="Glycosyl transferase family 1" evidence="4">
    <location>
        <begin position="202"/>
        <end position="354"/>
    </location>
</feature>
<evidence type="ECO:0000313" key="7">
    <source>
        <dbReference type="Proteomes" id="UP000199207"/>
    </source>
</evidence>
<dbReference type="RefSeq" id="WP_093841440.1">
    <property type="nucleotide sequence ID" value="NZ_FOLM01000023.1"/>
</dbReference>
<evidence type="ECO:0000256" key="3">
    <source>
        <dbReference type="ARBA" id="ARBA00022679"/>
    </source>
</evidence>
<evidence type="ECO:0000256" key="2">
    <source>
        <dbReference type="ARBA" id="ARBA00022676"/>
    </source>
</evidence>
<dbReference type="InterPro" id="IPR001296">
    <property type="entry name" value="Glyco_trans_1"/>
</dbReference>
<dbReference type="Gene3D" id="3.40.50.2000">
    <property type="entry name" value="Glycogen Phosphorylase B"/>
    <property type="match status" value="2"/>
</dbReference>
<evidence type="ECO:0000313" key="6">
    <source>
        <dbReference type="EMBL" id="SFD67694.1"/>
    </source>
</evidence>
<protein>
    <recommendedName>
        <fullName evidence="1">D-inositol 3-phosphate glycosyltransferase</fullName>
    </recommendedName>
</protein>
<evidence type="ECO:0000259" key="4">
    <source>
        <dbReference type="Pfam" id="PF00534"/>
    </source>
</evidence>
<name>A0A1I1UAH6_9ACTN</name>
<feature type="domain" description="Glycosyltransferase subfamily 4-like N-terminal" evidence="5">
    <location>
        <begin position="27"/>
        <end position="170"/>
    </location>
</feature>
<gene>
    <name evidence="6" type="ORF">SAMN05421773_12367</name>
</gene>
<dbReference type="STRING" id="910347.SAMN05421773_12367"/>
<evidence type="ECO:0000259" key="5">
    <source>
        <dbReference type="Pfam" id="PF13579"/>
    </source>
</evidence>
<dbReference type="Proteomes" id="UP000199207">
    <property type="component" value="Unassembled WGS sequence"/>
</dbReference>
<keyword evidence="3 6" id="KW-0808">Transferase</keyword>
<dbReference type="Pfam" id="PF00534">
    <property type="entry name" value="Glycos_transf_1"/>
    <property type="match status" value="1"/>
</dbReference>
<dbReference type="InterPro" id="IPR028098">
    <property type="entry name" value="Glyco_trans_4-like_N"/>
</dbReference>
<dbReference type="EMBL" id="FOLM01000023">
    <property type="protein sequence ID" value="SFD67694.1"/>
    <property type="molecule type" value="Genomic_DNA"/>
</dbReference>
<proteinExistence type="predicted"/>
<reference evidence="6 7" key="1">
    <citation type="submission" date="2016-10" db="EMBL/GenBank/DDBJ databases">
        <authorList>
            <person name="de Groot N.N."/>
        </authorList>
    </citation>
    <scope>NUCLEOTIDE SEQUENCE [LARGE SCALE GENOMIC DNA]</scope>
    <source>
        <strain evidence="6 7">CGMCC 4.5739</strain>
    </source>
</reference>
<dbReference type="GO" id="GO:0016757">
    <property type="term" value="F:glycosyltransferase activity"/>
    <property type="evidence" value="ECO:0007669"/>
    <property type="project" value="UniProtKB-KW"/>
</dbReference>
<dbReference type="CDD" id="cd03801">
    <property type="entry name" value="GT4_PimA-like"/>
    <property type="match status" value="1"/>
</dbReference>
<evidence type="ECO:0000256" key="1">
    <source>
        <dbReference type="ARBA" id="ARBA00021292"/>
    </source>
</evidence>
<accession>A0A1I1UAH6</accession>
<keyword evidence="7" id="KW-1185">Reference proteome</keyword>
<dbReference type="PANTHER" id="PTHR12526:SF510">
    <property type="entry name" value="D-INOSITOL 3-PHOSPHATE GLYCOSYLTRANSFERASE"/>
    <property type="match status" value="1"/>
</dbReference>